<dbReference type="InterPro" id="IPR043472">
    <property type="entry name" value="Macro_dom-like"/>
</dbReference>
<feature type="domain" description="Macro" evidence="1">
    <location>
        <begin position="73"/>
        <end position="229"/>
    </location>
</feature>
<evidence type="ECO:0000313" key="3">
    <source>
        <dbReference type="Proteomes" id="UP001562425"/>
    </source>
</evidence>
<dbReference type="InterPro" id="IPR002589">
    <property type="entry name" value="Macro_dom"/>
</dbReference>
<sequence>MRRRFVYVITMEQDQDGGKGHSDACSSRMVIAVIWSSRASAQRWPKVKVELRHQQTPDSLPTQITQTKKAQAKIATMSSSASSECVRELDGDLFAAPKDHSLAHCVASDLKMGAGIAVRFKQLFKGVEELRAQNVGVGGVAVLKDGGRFVYYLITKAGSYDKPTYGDLTRSLEAMRKHMLENGAKKLAIPRIGCGIDGLEWPKVKGILNTTFGTGDGFEVVVYNFVPKK</sequence>
<reference evidence="2 3" key="1">
    <citation type="submission" date="2024-05" db="EMBL/GenBank/DDBJ databases">
        <title>Culex pipiens pipiens assembly and annotation.</title>
        <authorList>
            <person name="Alout H."/>
            <person name="Durand T."/>
        </authorList>
    </citation>
    <scope>NUCLEOTIDE SEQUENCE [LARGE SCALE GENOMIC DNA]</scope>
    <source>
        <strain evidence="2">HA-2024</strain>
        <tissue evidence="2">Whole body</tissue>
    </source>
</reference>
<name>A0ABD1CNK6_CULPP</name>
<evidence type="ECO:0000259" key="1">
    <source>
        <dbReference type="PROSITE" id="PS51154"/>
    </source>
</evidence>
<organism evidence="2 3">
    <name type="scientific">Culex pipiens pipiens</name>
    <name type="common">Northern house mosquito</name>
    <dbReference type="NCBI Taxonomy" id="38569"/>
    <lineage>
        <taxon>Eukaryota</taxon>
        <taxon>Metazoa</taxon>
        <taxon>Ecdysozoa</taxon>
        <taxon>Arthropoda</taxon>
        <taxon>Hexapoda</taxon>
        <taxon>Insecta</taxon>
        <taxon>Pterygota</taxon>
        <taxon>Neoptera</taxon>
        <taxon>Endopterygota</taxon>
        <taxon>Diptera</taxon>
        <taxon>Nematocera</taxon>
        <taxon>Culicoidea</taxon>
        <taxon>Culicidae</taxon>
        <taxon>Culicinae</taxon>
        <taxon>Culicini</taxon>
        <taxon>Culex</taxon>
        <taxon>Culex</taxon>
    </lineage>
</organism>
<accession>A0ABD1CNK6</accession>
<protein>
    <recommendedName>
        <fullName evidence="1">Macro domain-containing protein</fullName>
    </recommendedName>
</protein>
<dbReference type="PANTHER" id="PTHR12521:SF0">
    <property type="entry name" value="ADP-RIBOSE GLYCOHYDROLASE OARD1"/>
    <property type="match status" value="1"/>
</dbReference>
<dbReference type="EMBL" id="JBEHCU010010593">
    <property type="protein sequence ID" value="KAL1377992.1"/>
    <property type="molecule type" value="Genomic_DNA"/>
</dbReference>
<dbReference type="Proteomes" id="UP001562425">
    <property type="component" value="Unassembled WGS sequence"/>
</dbReference>
<keyword evidence="3" id="KW-1185">Reference proteome</keyword>
<dbReference type="Gene3D" id="3.40.220.10">
    <property type="entry name" value="Leucine Aminopeptidase, subunit E, domain 1"/>
    <property type="match status" value="1"/>
</dbReference>
<proteinExistence type="predicted"/>
<gene>
    <name evidence="2" type="ORF">pipiens_004071</name>
</gene>
<dbReference type="CDD" id="cd02901">
    <property type="entry name" value="Macro_Poa1p-like"/>
    <property type="match status" value="1"/>
</dbReference>
<dbReference type="InterPro" id="IPR050892">
    <property type="entry name" value="ADP-ribose_metab_enzymes"/>
</dbReference>
<dbReference type="Pfam" id="PF01661">
    <property type="entry name" value="Macro"/>
    <property type="match status" value="1"/>
</dbReference>
<evidence type="ECO:0000313" key="2">
    <source>
        <dbReference type="EMBL" id="KAL1377992.1"/>
    </source>
</evidence>
<dbReference type="SUPFAM" id="SSF52949">
    <property type="entry name" value="Macro domain-like"/>
    <property type="match status" value="1"/>
</dbReference>
<comment type="caution">
    <text evidence="2">The sequence shown here is derived from an EMBL/GenBank/DDBJ whole genome shotgun (WGS) entry which is preliminary data.</text>
</comment>
<dbReference type="PROSITE" id="PS51154">
    <property type="entry name" value="MACRO"/>
    <property type="match status" value="1"/>
</dbReference>
<dbReference type="PANTHER" id="PTHR12521">
    <property type="entry name" value="PROTEIN C6ORF130"/>
    <property type="match status" value="1"/>
</dbReference>
<dbReference type="AlphaFoldDB" id="A0ABD1CNK6"/>